<keyword evidence="6 9" id="KW-0472">Membrane</keyword>
<evidence type="ECO:0000313" key="11">
    <source>
        <dbReference type="EMBL" id="SES02162.1"/>
    </source>
</evidence>
<feature type="transmembrane region" description="Helical" evidence="9">
    <location>
        <begin position="31"/>
        <end position="50"/>
    </location>
</feature>
<feature type="compositionally biased region" description="Basic and acidic residues" evidence="8">
    <location>
        <begin position="498"/>
        <end position="507"/>
    </location>
</feature>
<evidence type="ECO:0000256" key="3">
    <source>
        <dbReference type="ARBA" id="ARBA00022475"/>
    </source>
</evidence>
<gene>
    <name evidence="11" type="ORF">SAMN05421870_107116</name>
</gene>
<keyword evidence="4 9" id="KW-0812">Transmembrane</keyword>
<protein>
    <submittedName>
        <fullName evidence="11">Chain length determinant protein</fullName>
    </submittedName>
</protein>
<comment type="similarity">
    <text evidence="2">Belongs to the CpsC/CapA family.</text>
</comment>
<sequence>MTTSRTADAPGAAPLLDLQALVVAVRRRRRLWCSMALLGLLAGAAVAILLPPPPTAVTKVLVAHQEDQPNDTGTLIRTDVELLGTTRIAGRALRSLRSSEDPEDFLQDYRGTGLTNNLLQIDVTGEDEAQAVARAEALADTFVADHVRRMRETAKAETKALLDQRDRMRDELAQVNKSIGGRSPESDPKASARIESLFARRAELNSRIADFDQRAAEARTGTPRIVAGTQIVDAPRAVRRSLPAAAATDAAIGLVLGLALGLAVAAVGAVVADRPVLRREIAANLGASVLAELPLRTGRLWQLRRTRAARDRLTATLARSVRGSAEPLSLLELGCARRASALALDLAGVLAEDGPVAVLDGLPGPHLANRRGQPDDPVVVVGGERAAAAPHPERRLGVGSVAPGTAWTDLRHLGTRTVLVVRAGHGSAAWLHTVARQLADQHIPVLGVVLIDPDPRDRTDGTLWDGPHTAARGRNERPARQNGTVAPQTERLPVRTARVPDSDQETR</sequence>
<evidence type="ECO:0000256" key="6">
    <source>
        <dbReference type="ARBA" id="ARBA00023136"/>
    </source>
</evidence>
<dbReference type="RefSeq" id="WP_075001054.1">
    <property type="nucleotide sequence ID" value="NZ_FOGO01000007.1"/>
</dbReference>
<dbReference type="STRING" id="943816.AN217_16845"/>
<dbReference type="Pfam" id="PF02706">
    <property type="entry name" value="Wzz"/>
    <property type="match status" value="1"/>
</dbReference>
<feature type="domain" description="Polysaccharide chain length determinant N-terminal" evidence="10">
    <location>
        <begin position="16"/>
        <end position="95"/>
    </location>
</feature>
<feature type="transmembrane region" description="Helical" evidence="9">
    <location>
        <begin position="250"/>
        <end position="272"/>
    </location>
</feature>
<accession>A0A1H9TYM1</accession>
<comment type="subcellular location">
    <subcellularLocation>
        <location evidence="1">Cell membrane</location>
        <topology evidence="1">Multi-pass membrane protein</topology>
    </subcellularLocation>
</comment>
<feature type="region of interest" description="Disordered" evidence="8">
    <location>
        <begin position="454"/>
        <end position="507"/>
    </location>
</feature>
<dbReference type="Proteomes" id="UP000182841">
    <property type="component" value="Unassembled WGS sequence"/>
</dbReference>
<dbReference type="OrthoDB" id="3579861at2"/>
<evidence type="ECO:0000256" key="9">
    <source>
        <dbReference type="SAM" id="Phobius"/>
    </source>
</evidence>
<evidence type="ECO:0000256" key="5">
    <source>
        <dbReference type="ARBA" id="ARBA00022989"/>
    </source>
</evidence>
<dbReference type="InterPro" id="IPR050445">
    <property type="entry name" value="Bact_polysacc_biosynth/exp"/>
</dbReference>
<keyword evidence="7" id="KW-0175">Coiled coil</keyword>
<dbReference type="AlphaFoldDB" id="A0A1H9TYM1"/>
<dbReference type="GO" id="GO:0005886">
    <property type="term" value="C:plasma membrane"/>
    <property type="evidence" value="ECO:0007669"/>
    <property type="project" value="UniProtKB-SubCell"/>
</dbReference>
<keyword evidence="3" id="KW-1003">Cell membrane</keyword>
<proteinExistence type="inferred from homology"/>
<evidence type="ECO:0000256" key="4">
    <source>
        <dbReference type="ARBA" id="ARBA00022692"/>
    </source>
</evidence>
<dbReference type="PANTHER" id="PTHR32309:SF31">
    <property type="entry name" value="CAPSULAR EXOPOLYSACCHARIDE FAMILY"/>
    <property type="match status" value="1"/>
</dbReference>
<dbReference type="InterPro" id="IPR003856">
    <property type="entry name" value="LPS_length_determ_N"/>
</dbReference>
<keyword evidence="5 9" id="KW-1133">Transmembrane helix</keyword>
<dbReference type="PANTHER" id="PTHR32309">
    <property type="entry name" value="TYROSINE-PROTEIN KINASE"/>
    <property type="match status" value="1"/>
</dbReference>
<evidence type="ECO:0000256" key="2">
    <source>
        <dbReference type="ARBA" id="ARBA00006683"/>
    </source>
</evidence>
<reference evidence="12" key="1">
    <citation type="submission" date="2016-10" db="EMBL/GenBank/DDBJ databases">
        <authorList>
            <person name="Varghese N."/>
            <person name="Submissions S."/>
        </authorList>
    </citation>
    <scope>NUCLEOTIDE SEQUENCE [LARGE SCALE GENOMIC DNA]</scope>
    <source>
        <strain evidence="12">CGMCC 4.6825</strain>
    </source>
</reference>
<evidence type="ECO:0000259" key="10">
    <source>
        <dbReference type="Pfam" id="PF02706"/>
    </source>
</evidence>
<dbReference type="EMBL" id="FOGO01000007">
    <property type="protein sequence ID" value="SES02162.1"/>
    <property type="molecule type" value="Genomic_DNA"/>
</dbReference>
<evidence type="ECO:0000256" key="8">
    <source>
        <dbReference type="SAM" id="MobiDB-lite"/>
    </source>
</evidence>
<keyword evidence="12" id="KW-1185">Reference proteome</keyword>
<organism evidence="11 12">
    <name type="scientific">Streptomyces qinglanensis</name>
    <dbReference type="NCBI Taxonomy" id="943816"/>
    <lineage>
        <taxon>Bacteria</taxon>
        <taxon>Bacillati</taxon>
        <taxon>Actinomycetota</taxon>
        <taxon>Actinomycetes</taxon>
        <taxon>Kitasatosporales</taxon>
        <taxon>Streptomycetaceae</taxon>
        <taxon>Streptomyces</taxon>
    </lineage>
</organism>
<evidence type="ECO:0000256" key="7">
    <source>
        <dbReference type="SAM" id="Coils"/>
    </source>
</evidence>
<name>A0A1H9TYM1_9ACTN</name>
<evidence type="ECO:0000313" key="12">
    <source>
        <dbReference type="Proteomes" id="UP000182841"/>
    </source>
</evidence>
<feature type="coiled-coil region" evidence="7">
    <location>
        <begin position="151"/>
        <end position="214"/>
    </location>
</feature>
<evidence type="ECO:0000256" key="1">
    <source>
        <dbReference type="ARBA" id="ARBA00004651"/>
    </source>
</evidence>